<dbReference type="EMBL" id="JH711583">
    <property type="protein sequence ID" value="EIW78045.1"/>
    <property type="molecule type" value="Genomic_DNA"/>
</dbReference>
<dbReference type="SUPFAM" id="SSF48264">
    <property type="entry name" value="Cytochrome P450"/>
    <property type="match status" value="1"/>
</dbReference>
<evidence type="ECO:0000256" key="14">
    <source>
        <dbReference type="SAM" id="Phobius"/>
    </source>
</evidence>
<dbReference type="InterPro" id="IPR002401">
    <property type="entry name" value="Cyt_P450_E_grp-I"/>
</dbReference>
<keyword evidence="5 13" id="KW-0349">Heme</keyword>
<dbReference type="PRINTS" id="PR00385">
    <property type="entry name" value="P450"/>
</dbReference>
<keyword evidence="9" id="KW-0560">Oxidoreductase</keyword>
<comment type="subcellular location">
    <subcellularLocation>
        <location evidence="2">Membrane</location>
    </subcellularLocation>
</comment>
<comment type="caution">
    <text evidence="15">The sequence shown here is derived from an EMBL/GenBank/DDBJ whole genome shotgun (WGS) entry which is preliminary data.</text>
</comment>
<evidence type="ECO:0000256" key="11">
    <source>
        <dbReference type="ARBA" id="ARBA00023033"/>
    </source>
</evidence>
<dbReference type="Gene3D" id="1.10.630.10">
    <property type="entry name" value="Cytochrome P450"/>
    <property type="match status" value="1"/>
</dbReference>
<evidence type="ECO:0000256" key="7">
    <source>
        <dbReference type="ARBA" id="ARBA00022723"/>
    </source>
</evidence>
<keyword evidence="7 13" id="KW-0479">Metal-binding</keyword>
<keyword evidence="10 13" id="KW-0408">Iron</keyword>
<dbReference type="RefSeq" id="XP_007771749.1">
    <property type="nucleotide sequence ID" value="XM_007773559.1"/>
</dbReference>
<dbReference type="GO" id="GO:0016020">
    <property type="term" value="C:membrane"/>
    <property type="evidence" value="ECO:0007669"/>
    <property type="project" value="UniProtKB-SubCell"/>
</dbReference>
<sequence>MVTSLDVPDLQLLAAFASVLIFVGAISTARRTQSASTRLRSPQSDSLIWGVSQKLPPSKEATEHYARWEAEYGPVYRVPYTLGMDRIVLLDAKAVAHFFAVDNAVYVRTEFKRNTLRYLVGEGVVVAEGDAHRRQRKVLMPAFSNAAIRALNPIFYDCAYKASYAVTSAHVIHSIDSIGLGGFSHDFRSLEGEKPIVAKMFDADDASSSFFNMLPTLGLFFPVLHKLPGQSKQKAKRLGECLKDIADKVWEEAKKGEGSESIADNSVLGRLLRAEGSEAGLQLSKKEVLDDISVLVSAGYITTSTTLTWALIELAKHPEVQKKLRDELAKYDGERPLYDELMGSVKLPYLDAVTHETLRLHPAATEIERVAIKDDIIPLSMPITTASGSTTDHVIVPRGTLVAIPIAAINRSPRFWGDDAASFRPDRWLGGDADSGPAKELVGHRHLLTFANGPRTCIGKGFWNPARGGEH</sequence>
<feature type="transmembrane region" description="Helical" evidence="14">
    <location>
        <begin position="12"/>
        <end position="30"/>
    </location>
</feature>
<keyword evidence="6 14" id="KW-0812">Transmembrane</keyword>
<evidence type="ECO:0000256" key="4">
    <source>
        <dbReference type="ARBA" id="ARBA00010617"/>
    </source>
</evidence>
<dbReference type="InterPro" id="IPR001128">
    <property type="entry name" value="Cyt_P450"/>
</dbReference>
<evidence type="ECO:0000256" key="8">
    <source>
        <dbReference type="ARBA" id="ARBA00022989"/>
    </source>
</evidence>
<dbReference type="Proteomes" id="UP000053558">
    <property type="component" value="Unassembled WGS sequence"/>
</dbReference>
<reference evidence="16" key="1">
    <citation type="journal article" date="2012" name="Science">
        <title>The Paleozoic origin of enzymatic lignin decomposition reconstructed from 31 fungal genomes.</title>
        <authorList>
            <person name="Floudas D."/>
            <person name="Binder M."/>
            <person name="Riley R."/>
            <person name="Barry K."/>
            <person name="Blanchette R.A."/>
            <person name="Henrissat B."/>
            <person name="Martinez A.T."/>
            <person name="Otillar R."/>
            <person name="Spatafora J.W."/>
            <person name="Yadav J.S."/>
            <person name="Aerts A."/>
            <person name="Benoit I."/>
            <person name="Boyd A."/>
            <person name="Carlson A."/>
            <person name="Copeland A."/>
            <person name="Coutinho P.M."/>
            <person name="de Vries R.P."/>
            <person name="Ferreira P."/>
            <person name="Findley K."/>
            <person name="Foster B."/>
            <person name="Gaskell J."/>
            <person name="Glotzer D."/>
            <person name="Gorecki P."/>
            <person name="Heitman J."/>
            <person name="Hesse C."/>
            <person name="Hori C."/>
            <person name="Igarashi K."/>
            <person name="Jurgens J.A."/>
            <person name="Kallen N."/>
            <person name="Kersten P."/>
            <person name="Kohler A."/>
            <person name="Kuees U."/>
            <person name="Kumar T.K.A."/>
            <person name="Kuo A."/>
            <person name="LaButti K."/>
            <person name="Larrondo L.F."/>
            <person name="Lindquist E."/>
            <person name="Ling A."/>
            <person name="Lombard V."/>
            <person name="Lucas S."/>
            <person name="Lundell T."/>
            <person name="Martin R."/>
            <person name="McLaughlin D.J."/>
            <person name="Morgenstern I."/>
            <person name="Morin E."/>
            <person name="Murat C."/>
            <person name="Nagy L.G."/>
            <person name="Nolan M."/>
            <person name="Ohm R.A."/>
            <person name="Patyshakuliyeva A."/>
            <person name="Rokas A."/>
            <person name="Ruiz-Duenas F.J."/>
            <person name="Sabat G."/>
            <person name="Salamov A."/>
            <person name="Samejima M."/>
            <person name="Schmutz J."/>
            <person name="Slot J.C."/>
            <person name="St John F."/>
            <person name="Stenlid J."/>
            <person name="Sun H."/>
            <person name="Sun S."/>
            <person name="Syed K."/>
            <person name="Tsang A."/>
            <person name="Wiebenga A."/>
            <person name="Young D."/>
            <person name="Pisabarro A."/>
            <person name="Eastwood D.C."/>
            <person name="Martin F."/>
            <person name="Cullen D."/>
            <person name="Grigoriev I.V."/>
            <person name="Hibbett D.S."/>
        </authorList>
    </citation>
    <scope>NUCLEOTIDE SEQUENCE [LARGE SCALE GENOMIC DNA]</scope>
    <source>
        <strain evidence="16">RWD-64-598 SS2</strain>
    </source>
</reference>
<dbReference type="KEGG" id="cput:CONPUDRAFT_61356"/>
<evidence type="ECO:0000256" key="9">
    <source>
        <dbReference type="ARBA" id="ARBA00023002"/>
    </source>
</evidence>
<gene>
    <name evidence="15" type="ORF">CONPUDRAFT_61356</name>
</gene>
<evidence type="ECO:0000256" key="1">
    <source>
        <dbReference type="ARBA" id="ARBA00001971"/>
    </source>
</evidence>
<dbReference type="GO" id="GO:0004497">
    <property type="term" value="F:monooxygenase activity"/>
    <property type="evidence" value="ECO:0007669"/>
    <property type="project" value="UniProtKB-KW"/>
</dbReference>
<evidence type="ECO:0000256" key="3">
    <source>
        <dbReference type="ARBA" id="ARBA00004721"/>
    </source>
</evidence>
<protein>
    <submittedName>
        <fullName evidence="15">Cytochrome P450</fullName>
    </submittedName>
</protein>
<dbReference type="InterPro" id="IPR050121">
    <property type="entry name" value="Cytochrome_P450_monoxygenase"/>
</dbReference>
<keyword evidence="12 14" id="KW-0472">Membrane</keyword>
<evidence type="ECO:0000256" key="13">
    <source>
        <dbReference type="PIRSR" id="PIRSR602401-1"/>
    </source>
</evidence>
<dbReference type="GO" id="GO:0020037">
    <property type="term" value="F:heme binding"/>
    <property type="evidence" value="ECO:0007669"/>
    <property type="project" value="InterPro"/>
</dbReference>
<dbReference type="OrthoDB" id="1470350at2759"/>
<evidence type="ECO:0000256" key="10">
    <source>
        <dbReference type="ARBA" id="ARBA00023004"/>
    </source>
</evidence>
<comment type="similarity">
    <text evidence="4">Belongs to the cytochrome P450 family.</text>
</comment>
<comment type="cofactor">
    <cofactor evidence="1 13">
        <name>heme</name>
        <dbReference type="ChEBI" id="CHEBI:30413"/>
    </cofactor>
</comment>
<accession>A0A5M3MHD6</accession>
<evidence type="ECO:0000313" key="16">
    <source>
        <dbReference type="Proteomes" id="UP000053558"/>
    </source>
</evidence>
<evidence type="ECO:0000256" key="6">
    <source>
        <dbReference type="ARBA" id="ARBA00022692"/>
    </source>
</evidence>
<keyword evidence="16" id="KW-1185">Reference proteome</keyword>
<evidence type="ECO:0000313" key="15">
    <source>
        <dbReference type="EMBL" id="EIW78045.1"/>
    </source>
</evidence>
<feature type="binding site" description="axial binding residue" evidence="13">
    <location>
        <position position="457"/>
    </location>
    <ligand>
        <name>heme</name>
        <dbReference type="ChEBI" id="CHEBI:30413"/>
    </ligand>
    <ligandPart>
        <name>Fe</name>
        <dbReference type="ChEBI" id="CHEBI:18248"/>
    </ligandPart>
</feature>
<dbReference type="GO" id="GO:0005506">
    <property type="term" value="F:iron ion binding"/>
    <property type="evidence" value="ECO:0007669"/>
    <property type="project" value="InterPro"/>
</dbReference>
<dbReference type="AlphaFoldDB" id="A0A5M3MHD6"/>
<dbReference type="PRINTS" id="PR00463">
    <property type="entry name" value="EP450I"/>
</dbReference>
<keyword evidence="8 14" id="KW-1133">Transmembrane helix</keyword>
<evidence type="ECO:0000256" key="12">
    <source>
        <dbReference type="ARBA" id="ARBA00023136"/>
    </source>
</evidence>
<proteinExistence type="inferred from homology"/>
<name>A0A5M3MHD6_CONPW</name>
<comment type="pathway">
    <text evidence="3">Secondary metabolite biosynthesis; terpenoid biosynthesis.</text>
</comment>
<organism evidence="15 16">
    <name type="scientific">Coniophora puteana (strain RWD-64-598)</name>
    <name type="common">Brown rot fungus</name>
    <dbReference type="NCBI Taxonomy" id="741705"/>
    <lineage>
        <taxon>Eukaryota</taxon>
        <taxon>Fungi</taxon>
        <taxon>Dikarya</taxon>
        <taxon>Basidiomycota</taxon>
        <taxon>Agaricomycotina</taxon>
        <taxon>Agaricomycetes</taxon>
        <taxon>Agaricomycetidae</taxon>
        <taxon>Boletales</taxon>
        <taxon>Coniophorineae</taxon>
        <taxon>Coniophoraceae</taxon>
        <taxon>Coniophora</taxon>
    </lineage>
</organism>
<evidence type="ECO:0000256" key="5">
    <source>
        <dbReference type="ARBA" id="ARBA00022617"/>
    </source>
</evidence>
<dbReference type="Pfam" id="PF00067">
    <property type="entry name" value="p450"/>
    <property type="match status" value="1"/>
</dbReference>
<evidence type="ECO:0000256" key="2">
    <source>
        <dbReference type="ARBA" id="ARBA00004370"/>
    </source>
</evidence>
<dbReference type="PANTHER" id="PTHR24305">
    <property type="entry name" value="CYTOCHROME P450"/>
    <property type="match status" value="1"/>
</dbReference>
<dbReference type="GeneID" id="19208145"/>
<dbReference type="PANTHER" id="PTHR24305:SF166">
    <property type="entry name" value="CYTOCHROME P450 12A4, MITOCHONDRIAL-RELATED"/>
    <property type="match status" value="1"/>
</dbReference>
<dbReference type="InterPro" id="IPR036396">
    <property type="entry name" value="Cyt_P450_sf"/>
</dbReference>
<dbReference type="GO" id="GO:0016705">
    <property type="term" value="F:oxidoreductase activity, acting on paired donors, with incorporation or reduction of molecular oxygen"/>
    <property type="evidence" value="ECO:0007669"/>
    <property type="project" value="InterPro"/>
</dbReference>
<keyword evidence="11" id="KW-0503">Monooxygenase</keyword>